<keyword evidence="8" id="KW-0325">Glycoprotein</keyword>
<feature type="domain" description="Ionotropic glutamate receptor C-terminal" evidence="10">
    <location>
        <begin position="179"/>
        <end position="526"/>
    </location>
</feature>
<dbReference type="Proteomes" id="UP000283509">
    <property type="component" value="Unassembled WGS sequence"/>
</dbReference>
<evidence type="ECO:0000256" key="8">
    <source>
        <dbReference type="ARBA" id="ARBA00023180"/>
    </source>
</evidence>
<dbReference type="PANTHER" id="PTHR42643">
    <property type="entry name" value="IONOTROPIC RECEPTOR 20A-RELATED"/>
    <property type="match status" value="1"/>
</dbReference>
<keyword evidence="5" id="KW-1133">Transmembrane helix</keyword>
<evidence type="ECO:0000256" key="5">
    <source>
        <dbReference type="ARBA" id="ARBA00022989"/>
    </source>
</evidence>
<dbReference type="GO" id="GO:0005886">
    <property type="term" value="C:plasma membrane"/>
    <property type="evidence" value="ECO:0007669"/>
    <property type="project" value="UniProtKB-SubCell"/>
</dbReference>
<comment type="caution">
    <text evidence="11">The sequence shown here is derived from an EMBL/GenBank/DDBJ whole genome shotgun (WGS) entry which is preliminary data.</text>
</comment>
<feature type="compositionally biased region" description="Basic and acidic residues" evidence="9">
    <location>
        <begin position="469"/>
        <end position="487"/>
    </location>
</feature>
<dbReference type="OrthoDB" id="6353409at2759"/>
<sequence length="544" mass="60025">FHGASVNVTALPFAPYWSVEEAEGAAGGAPPLSSYSGTDFLMLTTIAETLNFSVNVLPTKDWGEVTQLVEQRVSFMAPIIYAPVLRPRWQSLYYPLSDLVWLCALVVLLLMPPTFSMKVTVRRVVFFCVFARAKEFKTSHINPSKPITIATTSSRPTSLQIGRVDGRGVGGNTGVAFGVVGTLLGQSLNQLHSHSNAARLLLGAWLIFAFILGTAYRGNLTAALTLPMYPPRPETLQELVKAVKRVTMPTYGAQFRDFYMQSDSEVFRTLARIMEIVPSAEEGLRQASENREQTPPFSTYHPPGSLTPFLATNLPTPPNRLPTHQNNQSPPPPFLNDHHTHPTKQNLTPPLPLPPTTQPTESNPPRPPPPHLPPYQTNLIPLSPSPPTTSPRQAHIQARRYLELVVAEGFTRADGSTRLYLGRESVFPGLSAWPVPHDAPYKARLDRCIMAVKEAGLYEKWSRDLMEKARKEGRERQQRILRERRQQEGQADGQQDAEKPPEPSGNSPQALTIVHLQGPLMLAALGLGAASVTFLGEMAAARWL</sequence>
<dbReference type="GO" id="GO:0050906">
    <property type="term" value="P:detection of stimulus involved in sensory perception"/>
    <property type="evidence" value="ECO:0007669"/>
    <property type="project" value="UniProtKB-ARBA"/>
</dbReference>
<dbReference type="GO" id="GO:0015276">
    <property type="term" value="F:ligand-gated monoatomic ion channel activity"/>
    <property type="evidence" value="ECO:0007669"/>
    <property type="project" value="InterPro"/>
</dbReference>
<evidence type="ECO:0000256" key="7">
    <source>
        <dbReference type="ARBA" id="ARBA00023170"/>
    </source>
</evidence>
<evidence type="ECO:0000256" key="2">
    <source>
        <dbReference type="ARBA" id="ARBA00008685"/>
    </source>
</evidence>
<keyword evidence="4" id="KW-0812">Transmembrane</keyword>
<organism evidence="11 12">
    <name type="scientific">Penaeus vannamei</name>
    <name type="common">Whiteleg shrimp</name>
    <name type="synonym">Litopenaeus vannamei</name>
    <dbReference type="NCBI Taxonomy" id="6689"/>
    <lineage>
        <taxon>Eukaryota</taxon>
        <taxon>Metazoa</taxon>
        <taxon>Ecdysozoa</taxon>
        <taxon>Arthropoda</taxon>
        <taxon>Crustacea</taxon>
        <taxon>Multicrustacea</taxon>
        <taxon>Malacostraca</taxon>
        <taxon>Eumalacostraca</taxon>
        <taxon>Eucarida</taxon>
        <taxon>Decapoda</taxon>
        <taxon>Dendrobranchiata</taxon>
        <taxon>Penaeoidea</taxon>
        <taxon>Penaeidae</taxon>
        <taxon>Penaeus</taxon>
    </lineage>
</organism>
<reference evidence="11 12" key="1">
    <citation type="submission" date="2018-04" db="EMBL/GenBank/DDBJ databases">
        <authorList>
            <person name="Zhang X."/>
            <person name="Yuan J."/>
            <person name="Li F."/>
            <person name="Xiang J."/>
        </authorList>
    </citation>
    <scope>NUCLEOTIDE SEQUENCE [LARGE SCALE GENOMIC DNA]</scope>
    <source>
        <tissue evidence="11">Muscle</tissue>
    </source>
</reference>
<evidence type="ECO:0000256" key="3">
    <source>
        <dbReference type="ARBA" id="ARBA00022475"/>
    </source>
</evidence>
<feature type="compositionally biased region" description="Pro residues" evidence="9">
    <location>
        <begin position="349"/>
        <end position="373"/>
    </location>
</feature>
<feature type="compositionally biased region" description="Basic and acidic residues" evidence="9">
    <location>
        <begin position="282"/>
        <end position="292"/>
    </location>
</feature>
<dbReference type="InterPro" id="IPR052192">
    <property type="entry name" value="Insect_Ionotropic_Sensory_Rcpt"/>
</dbReference>
<comment type="subcellular location">
    <subcellularLocation>
        <location evidence="1">Cell membrane</location>
        <topology evidence="1">Multi-pass membrane protein</topology>
    </subcellularLocation>
</comment>
<feature type="region of interest" description="Disordered" evidence="9">
    <location>
        <begin position="469"/>
        <end position="510"/>
    </location>
</feature>
<dbReference type="InterPro" id="IPR001320">
    <property type="entry name" value="Iontro_rcpt_C"/>
</dbReference>
<keyword evidence="12" id="KW-1185">Reference proteome</keyword>
<accession>A0A3R7M219</accession>
<proteinExistence type="inferred from homology"/>
<dbReference type="PANTHER" id="PTHR42643:SF39">
    <property type="entry name" value="IONOTROPIC RECEPTOR 56A-RELATED"/>
    <property type="match status" value="1"/>
</dbReference>
<evidence type="ECO:0000259" key="10">
    <source>
        <dbReference type="Pfam" id="PF00060"/>
    </source>
</evidence>
<dbReference type="Gene3D" id="1.10.287.70">
    <property type="match status" value="1"/>
</dbReference>
<evidence type="ECO:0000256" key="9">
    <source>
        <dbReference type="SAM" id="MobiDB-lite"/>
    </source>
</evidence>
<protein>
    <submittedName>
        <fullName evidence="11">Variant Ionotropic Glutamate Receptor</fullName>
    </submittedName>
</protein>
<dbReference type="EMBL" id="QCYY01003141">
    <property type="protein sequence ID" value="ROT65113.1"/>
    <property type="molecule type" value="Genomic_DNA"/>
</dbReference>
<evidence type="ECO:0000256" key="6">
    <source>
        <dbReference type="ARBA" id="ARBA00023136"/>
    </source>
</evidence>
<reference evidence="11 12" key="2">
    <citation type="submission" date="2019-01" db="EMBL/GenBank/DDBJ databases">
        <title>The decoding of complex shrimp genome reveals the adaptation for benthos swimmer, frequently molting mechanism and breeding impact on genome.</title>
        <authorList>
            <person name="Sun Y."/>
            <person name="Gao Y."/>
            <person name="Yu Y."/>
        </authorList>
    </citation>
    <scope>NUCLEOTIDE SEQUENCE [LARGE SCALE GENOMIC DNA]</scope>
    <source>
        <tissue evidence="11">Muscle</tissue>
    </source>
</reference>
<keyword evidence="3" id="KW-1003">Cell membrane</keyword>
<evidence type="ECO:0000256" key="1">
    <source>
        <dbReference type="ARBA" id="ARBA00004651"/>
    </source>
</evidence>
<evidence type="ECO:0000313" key="12">
    <source>
        <dbReference type="Proteomes" id="UP000283509"/>
    </source>
</evidence>
<keyword evidence="7 11" id="KW-0675">Receptor</keyword>
<dbReference type="Pfam" id="PF00060">
    <property type="entry name" value="Lig_chan"/>
    <property type="match status" value="1"/>
</dbReference>
<dbReference type="AlphaFoldDB" id="A0A3R7M219"/>
<name>A0A3R7M219_PENVA</name>
<gene>
    <name evidence="11" type="ORF">C7M84_016936</name>
</gene>
<evidence type="ECO:0000256" key="4">
    <source>
        <dbReference type="ARBA" id="ARBA00022692"/>
    </source>
</evidence>
<keyword evidence="6" id="KW-0472">Membrane</keyword>
<feature type="non-terminal residue" evidence="11">
    <location>
        <position position="1"/>
    </location>
</feature>
<comment type="similarity">
    <text evidence="2">Belongs to the glutamate-gated ion channel (TC 1.A.10.1) family.</text>
</comment>
<feature type="region of interest" description="Disordered" evidence="9">
    <location>
        <begin position="282"/>
        <end position="395"/>
    </location>
</feature>
<evidence type="ECO:0000313" key="11">
    <source>
        <dbReference type="EMBL" id="ROT65113.1"/>
    </source>
</evidence>